<sequence>MNKKRKRFSLGVLLTLCGLVVTSAQAANTVQINIKGNLILNPPCDISGPGNGPIDVDFSDMVIRKITGNNYQQPVNYTLTCDAPDTTNVALTFVGDGVQLNSVNALKPTMTIWGSDLRRWPVATPRLLR</sequence>
<comment type="caution">
    <text evidence="2">The sequence shown here is derived from an EMBL/GenBank/DDBJ whole genome shotgun (WGS) entry which is preliminary data.</text>
</comment>
<evidence type="ECO:0000313" key="2">
    <source>
        <dbReference type="EMBL" id="OHT25735.1"/>
    </source>
</evidence>
<dbReference type="Gene3D" id="2.60.40.1090">
    <property type="entry name" value="Fimbrial-type adhesion domain"/>
    <property type="match status" value="1"/>
</dbReference>
<evidence type="ECO:0008006" key="4">
    <source>
        <dbReference type="Google" id="ProtNLM"/>
    </source>
</evidence>
<accession>A0A1S1HTZ3</accession>
<dbReference type="SUPFAM" id="SSF49401">
    <property type="entry name" value="Bacterial adhesins"/>
    <property type="match status" value="1"/>
</dbReference>
<dbReference type="EMBL" id="LVIE01000002">
    <property type="protein sequence ID" value="OHT25735.1"/>
    <property type="molecule type" value="Genomic_DNA"/>
</dbReference>
<feature type="signal peptide" evidence="1">
    <location>
        <begin position="1"/>
        <end position="26"/>
    </location>
</feature>
<evidence type="ECO:0000256" key="1">
    <source>
        <dbReference type="SAM" id="SignalP"/>
    </source>
</evidence>
<feature type="chain" id="PRO_5010178178" description="Minor fimbrial subunit StfF" evidence="1">
    <location>
        <begin position="27"/>
        <end position="129"/>
    </location>
</feature>
<dbReference type="InterPro" id="IPR036937">
    <property type="entry name" value="Adhesion_dom_fimbrial_sf"/>
</dbReference>
<dbReference type="Proteomes" id="UP000179588">
    <property type="component" value="Unassembled WGS sequence"/>
</dbReference>
<keyword evidence="1" id="KW-0732">Signal</keyword>
<gene>
    <name evidence="2" type="ORF">A3Q29_12075</name>
</gene>
<dbReference type="AlphaFoldDB" id="A0A1S1HTZ3"/>
<name>A0A1S1HTZ3_PROST</name>
<dbReference type="GO" id="GO:0009289">
    <property type="term" value="C:pilus"/>
    <property type="evidence" value="ECO:0007669"/>
    <property type="project" value="InterPro"/>
</dbReference>
<dbReference type="InterPro" id="IPR008966">
    <property type="entry name" value="Adhesion_dom_sf"/>
</dbReference>
<protein>
    <recommendedName>
        <fullName evidence="4">Minor fimbrial subunit StfF</fullName>
    </recommendedName>
</protein>
<keyword evidence="3" id="KW-1185">Reference proteome</keyword>
<dbReference type="GO" id="GO:0007155">
    <property type="term" value="P:cell adhesion"/>
    <property type="evidence" value="ECO:0007669"/>
    <property type="project" value="InterPro"/>
</dbReference>
<evidence type="ECO:0000313" key="3">
    <source>
        <dbReference type="Proteomes" id="UP000179588"/>
    </source>
</evidence>
<reference evidence="2 3" key="1">
    <citation type="submission" date="2016-03" db="EMBL/GenBank/DDBJ databases">
        <title>Genome sequence of Providencia stuartii strain, isolated from the salivary glands of larval Lucilia sericata.</title>
        <authorList>
            <person name="Yuan Y."/>
            <person name="Zhang Y."/>
            <person name="Fu S."/>
            <person name="Crippen T.L."/>
            <person name="Visi D."/>
            <person name="Benbow M.E."/>
            <person name="Allen M."/>
            <person name="Tomberlin J.K."/>
            <person name="Sze S.-H."/>
            <person name="Tarone A.M."/>
        </authorList>
    </citation>
    <scope>NUCLEOTIDE SEQUENCE [LARGE SCALE GENOMIC DNA]</scope>
    <source>
        <strain evidence="2 3">Crippen</strain>
    </source>
</reference>
<proteinExistence type="predicted"/>
<organism evidence="2 3">
    <name type="scientific">Providencia stuartii</name>
    <dbReference type="NCBI Taxonomy" id="588"/>
    <lineage>
        <taxon>Bacteria</taxon>
        <taxon>Pseudomonadati</taxon>
        <taxon>Pseudomonadota</taxon>
        <taxon>Gammaproteobacteria</taxon>
        <taxon>Enterobacterales</taxon>
        <taxon>Morganellaceae</taxon>
        <taxon>Providencia</taxon>
    </lineage>
</organism>